<sequence length="421" mass="46509">MTKLPLVRFWSQVLFPALVFPALVGVLAPHCAMPHASAADGTPLKVFILVGQSNMQGHAEVSTFDHVGMDPATAGLLKDMRTADGSPTVCKNVWISSIGNDGTETEHHGQLTAGYGAMGRGTKIGPEFTFGIYTQKTLDEPILIIKTAWGGKSLHTDFRPPSAGPYEFNETQLANLKKQGKDIEQMQAERRQASGHYYRLMIEHVKNVLADIKRVYPKYDSDAGYELAGMVWFQGWNDMVDQGVYPNRSQPGGYAMYSELLAQFIRDVRRDLDAEKMPFVIGVMGVGGPVDQYGPSQQRYKSTHEGFRAAMAAPAKMPEFQGNVAAVLTEKYWDAELAELKARGGQIKEKSKELDADESLNRQQREAKLAEFREQLYTPRELEILKGSSNAEFHYNGSAKIMAQIGKGFADAIVSMTSTSK</sequence>
<keyword evidence="4" id="KW-1185">Reference proteome</keyword>
<name>A0A5C6A3I7_9BACT</name>
<dbReference type="SUPFAM" id="SSF52266">
    <property type="entry name" value="SGNH hydrolase"/>
    <property type="match status" value="1"/>
</dbReference>
<dbReference type="InterPro" id="IPR005181">
    <property type="entry name" value="SASA"/>
</dbReference>
<dbReference type="Gene3D" id="3.40.50.1110">
    <property type="entry name" value="SGNH hydrolase"/>
    <property type="match status" value="1"/>
</dbReference>
<evidence type="ECO:0000313" key="4">
    <source>
        <dbReference type="Proteomes" id="UP000320176"/>
    </source>
</evidence>
<organism evidence="3 4">
    <name type="scientific">Stieleria varia</name>
    <dbReference type="NCBI Taxonomy" id="2528005"/>
    <lineage>
        <taxon>Bacteria</taxon>
        <taxon>Pseudomonadati</taxon>
        <taxon>Planctomycetota</taxon>
        <taxon>Planctomycetia</taxon>
        <taxon>Pirellulales</taxon>
        <taxon>Pirellulaceae</taxon>
        <taxon>Stieleria</taxon>
    </lineage>
</organism>
<evidence type="ECO:0000259" key="2">
    <source>
        <dbReference type="Pfam" id="PF03629"/>
    </source>
</evidence>
<keyword evidence="1" id="KW-0378">Hydrolase</keyword>
<dbReference type="GO" id="GO:0016788">
    <property type="term" value="F:hydrolase activity, acting on ester bonds"/>
    <property type="evidence" value="ECO:0007669"/>
    <property type="project" value="UniProtKB-ARBA"/>
</dbReference>
<evidence type="ECO:0000313" key="3">
    <source>
        <dbReference type="EMBL" id="TWT93907.1"/>
    </source>
</evidence>
<reference evidence="3 4" key="1">
    <citation type="submission" date="2019-02" db="EMBL/GenBank/DDBJ databases">
        <title>Deep-cultivation of Planctomycetes and their phenomic and genomic characterization uncovers novel biology.</title>
        <authorList>
            <person name="Wiegand S."/>
            <person name="Jogler M."/>
            <person name="Boedeker C."/>
            <person name="Pinto D."/>
            <person name="Vollmers J."/>
            <person name="Rivas-Marin E."/>
            <person name="Kohn T."/>
            <person name="Peeters S.H."/>
            <person name="Heuer A."/>
            <person name="Rast P."/>
            <person name="Oberbeckmann S."/>
            <person name="Bunk B."/>
            <person name="Jeske O."/>
            <person name="Meyerdierks A."/>
            <person name="Storesund J.E."/>
            <person name="Kallscheuer N."/>
            <person name="Luecker S."/>
            <person name="Lage O.M."/>
            <person name="Pohl T."/>
            <person name="Merkel B.J."/>
            <person name="Hornburger P."/>
            <person name="Mueller R.-W."/>
            <person name="Bruemmer F."/>
            <person name="Labrenz M."/>
            <person name="Spormann A.M."/>
            <person name="Op Den Camp H."/>
            <person name="Overmann J."/>
            <person name="Amann R."/>
            <person name="Jetten M.S.M."/>
            <person name="Mascher T."/>
            <person name="Medema M.H."/>
            <person name="Devos D.P."/>
            <person name="Kaster A.-K."/>
            <person name="Ovreas L."/>
            <person name="Rohde M."/>
            <person name="Galperin M.Y."/>
            <person name="Jogler C."/>
        </authorList>
    </citation>
    <scope>NUCLEOTIDE SEQUENCE [LARGE SCALE GENOMIC DNA]</scope>
    <source>
        <strain evidence="3 4">Pla52n</strain>
    </source>
</reference>
<feature type="domain" description="Sialate O-acetylesterase" evidence="2">
    <location>
        <begin position="44"/>
        <end position="286"/>
    </location>
</feature>
<dbReference type="EMBL" id="SJPN01000008">
    <property type="protein sequence ID" value="TWT93907.1"/>
    <property type="molecule type" value="Genomic_DNA"/>
</dbReference>
<dbReference type="Proteomes" id="UP000320176">
    <property type="component" value="Unassembled WGS sequence"/>
</dbReference>
<proteinExistence type="predicted"/>
<dbReference type="AlphaFoldDB" id="A0A5C6A3I7"/>
<protein>
    <recommendedName>
        <fullName evidence="2">Sialate O-acetylesterase domain-containing protein</fullName>
    </recommendedName>
</protein>
<gene>
    <name evidence="3" type="ORF">Pla52n_57350</name>
</gene>
<dbReference type="Pfam" id="PF03629">
    <property type="entry name" value="SASA"/>
    <property type="match status" value="1"/>
</dbReference>
<accession>A0A5C6A3I7</accession>
<dbReference type="InterPro" id="IPR036514">
    <property type="entry name" value="SGNH_hydro_sf"/>
</dbReference>
<dbReference type="InterPro" id="IPR052940">
    <property type="entry name" value="Carb_Esterase_6"/>
</dbReference>
<comment type="caution">
    <text evidence="3">The sequence shown here is derived from an EMBL/GenBank/DDBJ whole genome shotgun (WGS) entry which is preliminary data.</text>
</comment>
<dbReference type="PANTHER" id="PTHR31988:SF19">
    <property type="entry name" value="9-O-ACETYL-N-ACETYLNEURAMINIC ACID DEACETYLASE-RELATED"/>
    <property type="match status" value="1"/>
</dbReference>
<dbReference type="PANTHER" id="PTHR31988">
    <property type="entry name" value="ESTERASE, PUTATIVE (DUF303)-RELATED"/>
    <property type="match status" value="1"/>
</dbReference>
<evidence type="ECO:0000256" key="1">
    <source>
        <dbReference type="ARBA" id="ARBA00022801"/>
    </source>
</evidence>